<dbReference type="Gene3D" id="3.40.50.1580">
    <property type="entry name" value="Nucleoside phosphorylase domain"/>
    <property type="match status" value="1"/>
</dbReference>
<organism evidence="11 13">
    <name type="scientific">Ruthenibacterium lactatiformans</name>
    <dbReference type="NCBI Taxonomy" id="1550024"/>
    <lineage>
        <taxon>Bacteria</taxon>
        <taxon>Bacillati</taxon>
        <taxon>Bacillota</taxon>
        <taxon>Clostridia</taxon>
        <taxon>Eubacteriales</taxon>
        <taxon>Oscillospiraceae</taxon>
        <taxon>Ruthenibacterium</taxon>
    </lineage>
</organism>
<accession>A0A6I3QKZ3</accession>
<evidence type="ECO:0000256" key="7">
    <source>
        <dbReference type="ARBA" id="ARBA00048556"/>
    </source>
</evidence>
<reference evidence="11 13" key="2">
    <citation type="submission" date="2019-08" db="EMBL/GenBank/DDBJ databases">
        <title>In-depth cultivation of the pig gut microbiome towards novel bacterial diversity and tailored functional studies.</title>
        <authorList>
            <person name="Wylensek D."/>
            <person name="Hitch T.C.A."/>
            <person name="Clavel T."/>
        </authorList>
    </citation>
    <scope>NUCLEOTIDE SEQUENCE [LARGE SCALE GENOMIC DNA]</scope>
    <source>
        <strain evidence="11 13">WCA3-601-WT-6J</strain>
    </source>
</reference>
<evidence type="ECO:0000313" key="14">
    <source>
        <dbReference type="Proteomes" id="UP000449193"/>
    </source>
</evidence>
<dbReference type="PIRSF" id="PIRSF000477">
    <property type="entry name" value="PurNPase"/>
    <property type="match status" value="1"/>
</dbReference>
<feature type="binding site" evidence="9">
    <location>
        <position position="28"/>
    </location>
    <ligand>
        <name>phosphate</name>
        <dbReference type="ChEBI" id="CHEBI:43474"/>
    </ligand>
</feature>
<dbReference type="InterPro" id="IPR035994">
    <property type="entry name" value="Nucleoside_phosphorylase_sf"/>
</dbReference>
<dbReference type="PROSITE" id="PS01240">
    <property type="entry name" value="PNP_MTAP_2"/>
    <property type="match status" value="1"/>
</dbReference>
<feature type="binding site" evidence="9">
    <location>
        <position position="233"/>
    </location>
    <ligand>
        <name>a purine D-ribonucleoside</name>
        <dbReference type="ChEBI" id="CHEBI:142355"/>
    </ligand>
</feature>
<dbReference type="PANTHER" id="PTHR11904:SF9">
    <property type="entry name" value="PURINE NUCLEOSIDE PHOSPHORYLASE-RELATED"/>
    <property type="match status" value="1"/>
</dbReference>
<feature type="binding site" evidence="9">
    <location>
        <begin position="79"/>
        <end position="81"/>
    </location>
    <ligand>
        <name>phosphate</name>
        <dbReference type="ChEBI" id="CHEBI:43474"/>
    </ligand>
</feature>
<feature type="binding site" evidence="9">
    <location>
        <position position="111"/>
    </location>
    <ligand>
        <name>phosphate</name>
        <dbReference type="ChEBI" id="CHEBI:43474"/>
    </ligand>
</feature>
<evidence type="ECO:0000256" key="6">
    <source>
        <dbReference type="ARBA" id="ARBA00022679"/>
    </source>
</evidence>
<evidence type="ECO:0000256" key="1">
    <source>
        <dbReference type="ARBA" id="ARBA00002678"/>
    </source>
</evidence>
<evidence type="ECO:0000256" key="2">
    <source>
        <dbReference type="ARBA" id="ARBA00005058"/>
    </source>
</evidence>
<evidence type="ECO:0000259" key="10">
    <source>
        <dbReference type="Pfam" id="PF01048"/>
    </source>
</evidence>
<dbReference type="InterPro" id="IPR000845">
    <property type="entry name" value="Nucleoside_phosphorylase_d"/>
</dbReference>
<reference evidence="12 14" key="1">
    <citation type="journal article" date="2019" name="Nat. Med.">
        <title>A library of human gut bacterial isolates paired with longitudinal multiomics data enables mechanistic microbiome research.</title>
        <authorList>
            <person name="Poyet M."/>
            <person name="Groussin M."/>
            <person name="Gibbons S.M."/>
            <person name="Avila-Pacheco J."/>
            <person name="Jiang X."/>
            <person name="Kearney S.M."/>
            <person name="Perrotta A.R."/>
            <person name="Berdy B."/>
            <person name="Zhao S."/>
            <person name="Lieberman T.D."/>
            <person name="Swanson P.K."/>
            <person name="Smith M."/>
            <person name="Roesemann S."/>
            <person name="Alexander J.E."/>
            <person name="Rich S.A."/>
            <person name="Livny J."/>
            <person name="Vlamakis H."/>
            <person name="Clish C."/>
            <person name="Bullock K."/>
            <person name="Deik A."/>
            <person name="Scott J."/>
            <person name="Pierce K.A."/>
            <person name="Xavier R.J."/>
            <person name="Alm E.J."/>
        </authorList>
    </citation>
    <scope>NUCLEOTIDE SEQUENCE [LARGE SCALE GENOMIC DNA]</scope>
    <source>
        <strain evidence="12 14">BIOML-A7</strain>
    </source>
</reference>
<dbReference type="NCBIfam" id="NF006054">
    <property type="entry name" value="PRK08202.1"/>
    <property type="match status" value="1"/>
</dbReference>
<dbReference type="PANTHER" id="PTHR11904">
    <property type="entry name" value="METHYLTHIOADENOSINE/PURINE NUCLEOSIDE PHOSPHORYLASE"/>
    <property type="match status" value="1"/>
</dbReference>
<dbReference type="InterPro" id="IPR011268">
    <property type="entry name" value="Purine_phosphorylase"/>
</dbReference>
<dbReference type="Proteomes" id="UP000449193">
    <property type="component" value="Unassembled WGS sequence"/>
</dbReference>
<comment type="subunit">
    <text evidence="4">Homotrimer.</text>
</comment>
<dbReference type="NCBIfam" id="TIGR01697">
    <property type="entry name" value="PNPH-PUNA-XAPA"/>
    <property type="match status" value="1"/>
</dbReference>
<keyword evidence="6 8" id="KW-0808">Transferase</keyword>
<dbReference type="CDD" id="cd09009">
    <property type="entry name" value="PNP-EcPNPII_like"/>
    <property type="match status" value="1"/>
</dbReference>
<evidence type="ECO:0000313" key="13">
    <source>
        <dbReference type="Proteomes" id="UP000431913"/>
    </source>
</evidence>
<dbReference type="GO" id="GO:0004731">
    <property type="term" value="F:purine-nucleoside phosphorylase activity"/>
    <property type="evidence" value="ECO:0007669"/>
    <property type="project" value="UniProtKB-EC"/>
</dbReference>
<dbReference type="GO" id="GO:0005737">
    <property type="term" value="C:cytoplasm"/>
    <property type="evidence" value="ECO:0007669"/>
    <property type="project" value="TreeGrafter"/>
</dbReference>
<comment type="similarity">
    <text evidence="3 8">Belongs to the PNP/MTAP phosphorylase family.</text>
</comment>
<evidence type="ECO:0000256" key="3">
    <source>
        <dbReference type="ARBA" id="ARBA00006751"/>
    </source>
</evidence>
<dbReference type="EMBL" id="WMZR01000001">
    <property type="protein sequence ID" value="MTS50008.1"/>
    <property type="molecule type" value="Genomic_DNA"/>
</dbReference>
<feature type="binding site" evidence="9">
    <location>
        <position position="191"/>
    </location>
    <ligand>
        <name>a purine D-ribonucleoside</name>
        <dbReference type="ChEBI" id="CHEBI:142355"/>
    </ligand>
</feature>
<dbReference type="InterPro" id="IPR018099">
    <property type="entry name" value="Purine_phosphorylase-2_CS"/>
</dbReference>
<comment type="pathway">
    <text evidence="2 8">Purine metabolism; purine nucleoside salvage.</text>
</comment>
<dbReference type="GO" id="GO:0009116">
    <property type="term" value="P:nucleoside metabolic process"/>
    <property type="evidence" value="ECO:0007669"/>
    <property type="project" value="InterPro"/>
</dbReference>
<feature type="binding site" evidence="9">
    <location>
        <position position="210"/>
    </location>
    <ligand>
        <name>phosphate</name>
        <dbReference type="ChEBI" id="CHEBI:43474"/>
    </ligand>
</feature>
<dbReference type="NCBIfam" id="TIGR01700">
    <property type="entry name" value="PNPH"/>
    <property type="match status" value="1"/>
</dbReference>
<evidence type="ECO:0000256" key="8">
    <source>
        <dbReference type="PIRNR" id="PIRNR000477"/>
    </source>
</evidence>
<comment type="caution">
    <text evidence="11">The sequence shown here is derived from an EMBL/GenBank/DDBJ whole genome shotgun (WGS) entry which is preliminary data.</text>
</comment>
<sequence length="270" mass="28285">MKEMIQNAVDAIRAGAGARPSVGLILGSGLGGLADVLEDASFVEYASIPGFPVSTAPGHAGRFVLGRLAGHGVVCMQGRFHFYEGHPMSHIAAPVRVMKALGVETLLVTNACGGVNLDFQVGDLMVIDDHINFMGANPLTGPNDAGFGPRFCDMTYAYTPALRRLADEVAAAQGVALRHGVYLGYMGPSYETPAEIRAFRVLGADAVGMSTVPEVIAASHCGLPVLAISLVTNMAAGVLEKKLDENEVIETAAARAKVLERLVTGIVERL</sequence>
<dbReference type="UniPathway" id="UPA00606"/>
<dbReference type="Proteomes" id="UP000431913">
    <property type="component" value="Unassembled WGS sequence"/>
</dbReference>
<evidence type="ECO:0000313" key="11">
    <source>
        <dbReference type="EMBL" id="MST90485.1"/>
    </source>
</evidence>
<comment type="catalytic activity">
    <reaction evidence="7">
        <text>a purine 2'-deoxy-D-ribonucleoside + phosphate = a purine nucleobase + 2-deoxy-alpha-D-ribose 1-phosphate</text>
        <dbReference type="Rhea" id="RHEA:36431"/>
        <dbReference type="ChEBI" id="CHEBI:26386"/>
        <dbReference type="ChEBI" id="CHEBI:43474"/>
        <dbReference type="ChEBI" id="CHEBI:57259"/>
        <dbReference type="ChEBI" id="CHEBI:142361"/>
        <dbReference type="EC" id="2.4.2.1"/>
    </reaction>
</comment>
<feature type="domain" description="Nucleoside phosphorylase" evidence="10">
    <location>
        <begin position="22"/>
        <end position="267"/>
    </location>
</feature>
<keyword evidence="5 8" id="KW-0328">Glycosyltransferase</keyword>
<evidence type="ECO:0000256" key="5">
    <source>
        <dbReference type="ARBA" id="ARBA00022676"/>
    </source>
</evidence>
<dbReference type="AlphaFoldDB" id="A0A6I3QKZ3"/>
<dbReference type="Pfam" id="PF01048">
    <property type="entry name" value="PNP_UDP_1"/>
    <property type="match status" value="1"/>
</dbReference>
<gene>
    <name evidence="11" type="ORF">FYJ76_00810</name>
    <name evidence="12" type="ORF">GMD52_00435</name>
</gene>
<dbReference type="EC" id="2.4.2.1" evidence="8"/>
<evidence type="ECO:0000256" key="4">
    <source>
        <dbReference type="ARBA" id="ARBA00011233"/>
    </source>
</evidence>
<proteinExistence type="inferred from homology"/>
<dbReference type="InterPro" id="IPR011270">
    <property type="entry name" value="Pur_Nuc_Pase_Ino/Guo-sp"/>
</dbReference>
<protein>
    <recommendedName>
        <fullName evidence="8">Purine nucleoside phosphorylase</fullName>
        <ecNumber evidence="8">2.4.2.1</ecNumber>
    </recommendedName>
    <alternativeName>
        <fullName evidence="8">Inosine-guanosine phosphorylase</fullName>
    </alternativeName>
</protein>
<name>A0A6I3QKZ3_9FIRM</name>
<evidence type="ECO:0000313" key="12">
    <source>
        <dbReference type="EMBL" id="MTS50008.1"/>
    </source>
</evidence>
<feature type="binding site" evidence="9">
    <location>
        <position position="59"/>
    </location>
    <ligand>
        <name>phosphate</name>
        <dbReference type="ChEBI" id="CHEBI:43474"/>
    </ligand>
</feature>
<comment type="function">
    <text evidence="1">The purine nucleoside phosphorylases catalyze the phosphorolytic breakdown of the N-glycosidic bond in the beta-(deoxy)ribonucleoside molecules, with the formation of the corresponding free purine bases and pentose-1-phosphate. Cleaves guanosine, inosine, 2'-deoxyguanosine and 2'-deoxyinosine.</text>
</comment>
<dbReference type="SUPFAM" id="SSF53167">
    <property type="entry name" value="Purine and uridine phosphorylases"/>
    <property type="match status" value="1"/>
</dbReference>
<evidence type="ECO:0000256" key="9">
    <source>
        <dbReference type="PIRSR" id="PIRSR000477-2"/>
    </source>
</evidence>
<dbReference type="EMBL" id="VUNJ01000001">
    <property type="protein sequence ID" value="MST90485.1"/>
    <property type="molecule type" value="Genomic_DNA"/>
</dbReference>